<dbReference type="EMBL" id="CAJNOQ010024816">
    <property type="protein sequence ID" value="CAF1531371.1"/>
    <property type="molecule type" value="Genomic_DNA"/>
</dbReference>
<gene>
    <name evidence="2" type="ORF">GPM918_LOCUS38072</name>
    <name evidence="1" type="ORF">OVA965_LOCUS34239</name>
    <name evidence="4" type="ORF">SRO942_LOCUS38862</name>
    <name evidence="3" type="ORF">TMI583_LOCUS35154</name>
</gene>
<evidence type="ECO:0000313" key="5">
    <source>
        <dbReference type="Proteomes" id="UP000663829"/>
    </source>
</evidence>
<dbReference type="EMBL" id="CAJOBC010090392">
    <property type="protein sequence ID" value="CAF4390601.1"/>
    <property type="molecule type" value="Genomic_DNA"/>
</dbReference>
<evidence type="ECO:0000313" key="1">
    <source>
        <dbReference type="EMBL" id="CAF1435905.1"/>
    </source>
</evidence>
<dbReference type="Proteomes" id="UP000682733">
    <property type="component" value="Unassembled WGS sequence"/>
</dbReference>
<keyword evidence="5" id="KW-1185">Reference proteome</keyword>
<accession>A0A815VEJ0</accession>
<dbReference type="OrthoDB" id="10064425at2759"/>
<evidence type="ECO:0000313" key="4">
    <source>
        <dbReference type="EMBL" id="CAF4390601.1"/>
    </source>
</evidence>
<dbReference type="Proteomes" id="UP000677228">
    <property type="component" value="Unassembled WGS sequence"/>
</dbReference>
<dbReference type="Gene3D" id="3.90.176.10">
    <property type="entry name" value="Toxin ADP-ribosyltransferase, Chain A, domain 1"/>
    <property type="match status" value="1"/>
</dbReference>
<dbReference type="EMBL" id="CAJNOK010028523">
    <property type="protein sequence ID" value="CAF1435905.1"/>
    <property type="molecule type" value="Genomic_DNA"/>
</dbReference>
<reference evidence="2" key="1">
    <citation type="submission" date="2021-02" db="EMBL/GenBank/DDBJ databases">
        <authorList>
            <person name="Nowell W R."/>
        </authorList>
    </citation>
    <scope>NUCLEOTIDE SEQUENCE</scope>
</reference>
<dbReference type="EMBL" id="CAJOBA010050316">
    <property type="protein sequence ID" value="CAF4233170.1"/>
    <property type="molecule type" value="Genomic_DNA"/>
</dbReference>
<proteinExistence type="predicted"/>
<dbReference type="SUPFAM" id="SSF82171">
    <property type="entry name" value="DPP6 N-terminal domain-like"/>
    <property type="match status" value="1"/>
</dbReference>
<sequence>MTNIPTQRFLDVICEPTKFLSPIKSYEKVKLVSLEEAVRPIEHLIDNIQGDVWVAKNNCKKIQDGLTQHESAAIYLYTMESIYGELNQALRDKNRQTDLSAQFTESETFVWWGLSSCTISLSVLLKEQFLGKTGVRTLFNVECMNGKAIKNHSHYQSENEVLLLPCSYFEVLGKIDQGNGLHTIHIRQIEPPVPLIQSPIDSTGDITLATTSPHALSLAQITTKTCFQCPQCDKKLLNNDEKTYLKHMTDCMNKSDLLELKSSVAAASLSDSLSKISVSTTFSSNTLKLSHLNDKPRLCLNINPGTPIMAANGKHLLYCPEDKLCLIDEHGDEQFIVKRDFHQIDSISWSSYLNQFLIAFQRLLYALDMTNKTSQVKQIQDFQGRFSMYITTYEDTLLVTKDPLIEEYNLSNWKLIQTCKPPISPKEGQYICHIRFNSDGSRLGVIL</sequence>
<protein>
    <recommendedName>
        <fullName evidence="6">NAD(+)--protein-arginine ADP-ribosyltransferase</fullName>
    </recommendedName>
</protein>
<dbReference type="Proteomes" id="UP000663829">
    <property type="component" value="Unassembled WGS sequence"/>
</dbReference>
<organism evidence="2 5">
    <name type="scientific">Didymodactylos carnosus</name>
    <dbReference type="NCBI Taxonomy" id="1234261"/>
    <lineage>
        <taxon>Eukaryota</taxon>
        <taxon>Metazoa</taxon>
        <taxon>Spiralia</taxon>
        <taxon>Gnathifera</taxon>
        <taxon>Rotifera</taxon>
        <taxon>Eurotatoria</taxon>
        <taxon>Bdelloidea</taxon>
        <taxon>Philodinida</taxon>
        <taxon>Philodinidae</taxon>
        <taxon>Didymodactylos</taxon>
    </lineage>
</organism>
<evidence type="ECO:0008006" key="6">
    <source>
        <dbReference type="Google" id="ProtNLM"/>
    </source>
</evidence>
<evidence type="ECO:0000313" key="3">
    <source>
        <dbReference type="EMBL" id="CAF4233170.1"/>
    </source>
</evidence>
<dbReference type="AlphaFoldDB" id="A0A815VEJ0"/>
<name>A0A815VEJ0_9BILA</name>
<evidence type="ECO:0000313" key="2">
    <source>
        <dbReference type="EMBL" id="CAF1531371.1"/>
    </source>
</evidence>
<comment type="caution">
    <text evidence="2">The sequence shown here is derived from an EMBL/GenBank/DDBJ whole genome shotgun (WGS) entry which is preliminary data.</text>
</comment>
<dbReference type="SUPFAM" id="SSF56399">
    <property type="entry name" value="ADP-ribosylation"/>
    <property type="match status" value="1"/>
</dbReference>
<dbReference type="Proteomes" id="UP000681722">
    <property type="component" value="Unassembled WGS sequence"/>
</dbReference>